<gene>
    <name evidence="1" type="ORF">KNW02_03615</name>
</gene>
<accession>A0ABS6AFD5</accession>
<name>A0ABS6AFD5_9RHOB</name>
<proteinExistence type="predicted"/>
<protein>
    <submittedName>
        <fullName evidence="1">Uncharacterized protein</fullName>
    </submittedName>
</protein>
<reference evidence="1" key="1">
    <citation type="submission" date="2021-06" db="EMBL/GenBank/DDBJ databases">
        <title>Paracoccus bacterium XHP0099 sp. nov., isolated from the surface waters of the Yellow Sea.</title>
        <authorList>
            <person name="Xue H."/>
            <person name="Zhang D."/>
        </authorList>
    </citation>
    <scope>NUCLEOTIDE SEQUENCE</scope>
    <source>
        <strain evidence="1">XHP0099</strain>
    </source>
</reference>
<evidence type="ECO:0000313" key="1">
    <source>
        <dbReference type="EMBL" id="MBU3029209.1"/>
    </source>
</evidence>
<dbReference type="Proteomes" id="UP001166191">
    <property type="component" value="Unassembled WGS sequence"/>
</dbReference>
<sequence>MHPGGTEPADEAVLSDQGRLDPVIDRVFHFDRIGEVNRCLEPYRAGGKLVPGM</sequence>
<organism evidence="1 2">
    <name type="scientific">Paracoccus marinaquae</name>
    <dbReference type="NCBI Taxonomy" id="2841926"/>
    <lineage>
        <taxon>Bacteria</taxon>
        <taxon>Pseudomonadati</taxon>
        <taxon>Pseudomonadota</taxon>
        <taxon>Alphaproteobacteria</taxon>
        <taxon>Rhodobacterales</taxon>
        <taxon>Paracoccaceae</taxon>
        <taxon>Paracoccus</taxon>
    </lineage>
</organism>
<comment type="caution">
    <text evidence="1">The sequence shown here is derived from an EMBL/GenBank/DDBJ whole genome shotgun (WGS) entry which is preliminary data.</text>
</comment>
<dbReference type="EMBL" id="JAHKNG010000004">
    <property type="protein sequence ID" value="MBU3029209.1"/>
    <property type="molecule type" value="Genomic_DNA"/>
</dbReference>
<evidence type="ECO:0000313" key="2">
    <source>
        <dbReference type="Proteomes" id="UP001166191"/>
    </source>
</evidence>
<keyword evidence="2" id="KW-1185">Reference proteome</keyword>